<feature type="region of interest" description="Disordered" evidence="1">
    <location>
        <begin position="1"/>
        <end position="77"/>
    </location>
</feature>
<gene>
    <name evidence="2" type="ORF">AVEN_73467_1</name>
</gene>
<keyword evidence="3" id="KW-1185">Reference proteome</keyword>
<organism evidence="2 3">
    <name type="scientific">Araneus ventricosus</name>
    <name type="common">Orbweaver spider</name>
    <name type="synonym">Epeira ventricosa</name>
    <dbReference type="NCBI Taxonomy" id="182803"/>
    <lineage>
        <taxon>Eukaryota</taxon>
        <taxon>Metazoa</taxon>
        <taxon>Ecdysozoa</taxon>
        <taxon>Arthropoda</taxon>
        <taxon>Chelicerata</taxon>
        <taxon>Arachnida</taxon>
        <taxon>Araneae</taxon>
        <taxon>Araneomorphae</taxon>
        <taxon>Entelegynae</taxon>
        <taxon>Araneoidea</taxon>
        <taxon>Araneidae</taxon>
        <taxon>Araneus</taxon>
    </lineage>
</organism>
<name>A0A4Y2LTN1_ARAVE</name>
<evidence type="ECO:0000313" key="3">
    <source>
        <dbReference type="Proteomes" id="UP000499080"/>
    </source>
</evidence>
<evidence type="ECO:0000256" key="1">
    <source>
        <dbReference type="SAM" id="MobiDB-lite"/>
    </source>
</evidence>
<accession>A0A4Y2LTN1</accession>
<feature type="compositionally biased region" description="Polar residues" evidence="1">
    <location>
        <begin position="34"/>
        <end position="54"/>
    </location>
</feature>
<dbReference type="Proteomes" id="UP000499080">
    <property type="component" value="Unassembled WGS sequence"/>
</dbReference>
<dbReference type="AlphaFoldDB" id="A0A4Y2LTN1"/>
<comment type="caution">
    <text evidence="2">The sequence shown here is derived from an EMBL/GenBank/DDBJ whole genome shotgun (WGS) entry which is preliminary data.</text>
</comment>
<feature type="compositionally biased region" description="Polar residues" evidence="1">
    <location>
        <begin position="61"/>
        <end position="77"/>
    </location>
</feature>
<proteinExistence type="predicted"/>
<protein>
    <submittedName>
        <fullName evidence="2">Uncharacterized protein</fullName>
    </submittedName>
</protein>
<sequence length="77" mass="8494">MDGKLKKSDLQRLEKMASKPDPPTQASMAKALNDSASSHASRVTQKFLTDQQKQFLRPQQRMPNSSGAAQTISYGDI</sequence>
<dbReference type="EMBL" id="BGPR01006338">
    <property type="protein sequence ID" value="GBN18118.1"/>
    <property type="molecule type" value="Genomic_DNA"/>
</dbReference>
<reference evidence="2 3" key="1">
    <citation type="journal article" date="2019" name="Sci. Rep.">
        <title>Orb-weaving spider Araneus ventricosus genome elucidates the spidroin gene catalogue.</title>
        <authorList>
            <person name="Kono N."/>
            <person name="Nakamura H."/>
            <person name="Ohtoshi R."/>
            <person name="Moran D.A.P."/>
            <person name="Shinohara A."/>
            <person name="Yoshida Y."/>
            <person name="Fujiwara M."/>
            <person name="Mori M."/>
            <person name="Tomita M."/>
            <person name="Arakawa K."/>
        </authorList>
    </citation>
    <scope>NUCLEOTIDE SEQUENCE [LARGE SCALE GENOMIC DNA]</scope>
</reference>
<feature type="compositionally biased region" description="Basic and acidic residues" evidence="1">
    <location>
        <begin position="1"/>
        <end position="18"/>
    </location>
</feature>
<evidence type="ECO:0000313" key="2">
    <source>
        <dbReference type="EMBL" id="GBN18118.1"/>
    </source>
</evidence>